<gene>
    <name evidence="2" type="ORF">MENT_LOCUS60703</name>
</gene>
<sequence>MPQEIVKEIINKSTTTNSSTDGDIESEFKKMDSDRIVKDKRASSEPPSSLYPYPYGSWPY</sequence>
<comment type="caution">
    <text evidence="2">The sequence shown here is derived from an EMBL/GenBank/DDBJ whole genome shotgun (WGS) entry which is preliminary data.</text>
</comment>
<evidence type="ECO:0000256" key="1">
    <source>
        <dbReference type="SAM" id="MobiDB-lite"/>
    </source>
</evidence>
<name>A0A6V7Y567_MELEN</name>
<evidence type="ECO:0000313" key="2">
    <source>
        <dbReference type="EMBL" id="CAD2206809.1"/>
    </source>
</evidence>
<reference evidence="2 3" key="1">
    <citation type="submission" date="2020-08" db="EMBL/GenBank/DDBJ databases">
        <authorList>
            <person name="Koutsovoulos G."/>
            <person name="Danchin GJ E."/>
        </authorList>
    </citation>
    <scope>NUCLEOTIDE SEQUENCE [LARGE SCALE GENOMIC DNA]</scope>
</reference>
<proteinExistence type="predicted"/>
<dbReference type="Proteomes" id="UP000580250">
    <property type="component" value="Unassembled WGS sequence"/>
</dbReference>
<accession>A0A6V7Y567</accession>
<dbReference type="EMBL" id="CAJEWN010003187">
    <property type="protein sequence ID" value="CAD2206809.1"/>
    <property type="molecule type" value="Genomic_DNA"/>
</dbReference>
<feature type="compositionally biased region" description="Low complexity" evidence="1">
    <location>
        <begin position="44"/>
        <end position="60"/>
    </location>
</feature>
<organism evidence="2 3">
    <name type="scientific">Meloidogyne enterolobii</name>
    <name type="common">Root-knot nematode worm</name>
    <name type="synonym">Meloidogyne mayaguensis</name>
    <dbReference type="NCBI Taxonomy" id="390850"/>
    <lineage>
        <taxon>Eukaryota</taxon>
        <taxon>Metazoa</taxon>
        <taxon>Ecdysozoa</taxon>
        <taxon>Nematoda</taxon>
        <taxon>Chromadorea</taxon>
        <taxon>Rhabditida</taxon>
        <taxon>Tylenchina</taxon>
        <taxon>Tylenchomorpha</taxon>
        <taxon>Tylenchoidea</taxon>
        <taxon>Meloidogynidae</taxon>
        <taxon>Meloidogyninae</taxon>
        <taxon>Meloidogyne</taxon>
    </lineage>
</organism>
<dbReference type="AlphaFoldDB" id="A0A6V7Y567"/>
<protein>
    <submittedName>
        <fullName evidence="2">Uncharacterized protein</fullName>
    </submittedName>
</protein>
<feature type="compositionally biased region" description="Basic and acidic residues" evidence="1">
    <location>
        <begin position="26"/>
        <end position="43"/>
    </location>
</feature>
<feature type="region of interest" description="Disordered" evidence="1">
    <location>
        <begin position="9"/>
        <end position="60"/>
    </location>
</feature>
<evidence type="ECO:0000313" key="3">
    <source>
        <dbReference type="Proteomes" id="UP000580250"/>
    </source>
</evidence>